<dbReference type="EMBL" id="BRLH01000004">
    <property type="protein sequence ID" value="GKX55980.1"/>
    <property type="molecule type" value="Genomic_DNA"/>
</dbReference>
<dbReference type="InterPro" id="IPR036388">
    <property type="entry name" value="WH-like_DNA-bd_sf"/>
</dbReference>
<dbReference type="PROSITE" id="PS50995">
    <property type="entry name" value="HTH_MARR_2"/>
    <property type="match status" value="1"/>
</dbReference>
<dbReference type="GO" id="GO:0008080">
    <property type="term" value="F:N-acetyltransferase activity"/>
    <property type="evidence" value="ECO:0007669"/>
    <property type="project" value="InterPro"/>
</dbReference>
<organism evidence="4 5">
    <name type="scientific">Leminorella grimontii</name>
    <dbReference type="NCBI Taxonomy" id="82981"/>
    <lineage>
        <taxon>Bacteria</taxon>
        <taxon>Pseudomonadati</taxon>
        <taxon>Pseudomonadota</taxon>
        <taxon>Gammaproteobacteria</taxon>
        <taxon>Enterobacterales</taxon>
        <taxon>Budviciaceae</taxon>
        <taxon>Leminorella</taxon>
    </lineage>
</organism>
<dbReference type="SMART" id="SM00347">
    <property type="entry name" value="HTH_MARR"/>
    <property type="match status" value="1"/>
</dbReference>
<accession>A0AAV5N1I3</accession>
<sequence>MTSNTNLVEKIRSASRLMVRELGFMNATLAATDYSPSAVHALLEIESNETMTAARLAKALCLEKSSVSRMLGKLIKAGELEELPVDGDGRFKQLRLTAKGQRTVEEIHAYGRMQVETAMQRLNPAQQQAVAQGISCYAQALKSRRTGEAGAAPSEIRIEAGYRPGLIGRVAEMHAAYYSTHSGFGQYFESKVASGIAEFVGRLDEPCNGVWAVILNDRIVGSIAIDGQDLGNGEAHLRWFILDDGCRGSGVGKILIETALAFCDRHEFKAIQLWTFKGLDAARRLYESHGFVLVHEEEGSQWGSVVTEQQFTRKRP</sequence>
<dbReference type="InterPro" id="IPR050769">
    <property type="entry name" value="NAT_camello-type"/>
</dbReference>
<gene>
    <name evidence="4" type="ORF">SOASR030_20920</name>
</gene>
<dbReference type="CDD" id="cd04301">
    <property type="entry name" value="NAT_SF"/>
    <property type="match status" value="1"/>
</dbReference>
<evidence type="ECO:0000256" key="1">
    <source>
        <dbReference type="ARBA" id="ARBA00022679"/>
    </source>
</evidence>
<feature type="domain" description="N-acetyltransferase" evidence="3">
    <location>
        <begin position="166"/>
        <end position="312"/>
    </location>
</feature>
<dbReference type="Pfam" id="PF12802">
    <property type="entry name" value="MarR_2"/>
    <property type="match status" value="1"/>
</dbReference>
<dbReference type="SUPFAM" id="SSF55729">
    <property type="entry name" value="Acyl-CoA N-acyltransferases (Nat)"/>
    <property type="match status" value="1"/>
</dbReference>
<dbReference type="AlphaFoldDB" id="A0AAV5N1I3"/>
<dbReference type="Gene3D" id="3.40.630.30">
    <property type="match status" value="1"/>
</dbReference>
<protein>
    <submittedName>
        <fullName evidence="4">MarR family transcriptional regulator</fullName>
    </submittedName>
</protein>
<dbReference type="Proteomes" id="UP001058124">
    <property type="component" value="Unassembled WGS sequence"/>
</dbReference>
<dbReference type="InterPro" id="IPR000835">
    <property type="entry name" value="HTH_MarR-typ"/>
</dbReference>
<keyword evidence="1" id="KW-0808">Transferase</keyword>
<dbReference type="InterPro" id="IPR036390">
    <property type="entry name" value="WH_DNA-bd_sf"/>
</dbReference>
<evidence type="ECO:0000313" key="4">
    <source>
        <dbReference type="EMBL" id="GKX55980.1"/>
    </source>
</evidence>
<evidence type="ECO:0000313" key="5">
    <source>
        <dbReference type="Proteomes" id="UP001058124"/>
    </source>
</evidence>
<dbReference type="RefSeq" id="WP_027274391.1">
    <property type="nucleotide sequence ID" value="NZ_BRLH01000004.1"/>
</dbReference>
<dbReference type="Pfam" id="PF00583">
    <property type="entry name" value="Acetyltransf_1"/>
    <property type="match status" value="1"/>
</dbReference>
<dbReference type="InterPro" id="IPR016181">
    <property type="entry name" value="Acyl_CoA_acyltransferase"/>
</dbReference>
<dbReference type="GO" id="GO:0003700">
    <property type="term" value="F:DNA-binding transcription factor activity"/>
    <property type="evidence" value="ECO:0007669"/>
    <property type="project" value="InterPro"/>
</dbReference>
<keyword evidence="5" id="KW-1185">Reference proteome</keyword>
<reference evidence="4" key="1">
    <citation type="submission" date="2022-06" db="EMBL/GenBank/DDBJ databases">
        <title>Draft genome sequences of Leminorella grimontii str. JCM5902.</title>
        <authorList>
            <person name="Wakabayashi Y."/>
            <person name="Kojima K."/>
        </authorList>
    </citation>
    <scope>NUCLEOTIDE SEQUENCE</scope>
    <source>
        <strain evidence="4">JCM 5902</strain>
    </source>
</reference>
<evidence type="ECO:0000259" key="2">
    <source>
        <dbReference type="PROSITE" id="PS50995"/>
    </source>
</evidence>
<dbReference type="Gene3D" id="1.10.10.10">
    <property type="entry name" value="Winged helix-like DNA-binding domain superfamily/Winged helix DNA-binding domain"/>
    <property type="match status" value="1"/>
</dbReference>
<dbReference type="InterPro" id="IPR000182">
    <property type="entry name" value="GNAT_dom"/>
</dbReference>
<dbReference type="PRINTS" id="PR00598">
    <property type="entry name" value="HTHMARR"/>
</dbReference>
<dbReference type="PROSITE" id="PS51186">
    <property type="entry name" value="GNAT"/>
    <property type="match status" value="1"/>
</dbReference>
<name>A0AAV5N1I3_9GAMM</name>
<comment type="caution">
    <text evidence="4">The sequence shown here is derived from an EMBL/GenBank/DDBJ whole genome shotgun (WGS) entry which is preliminary data.</text>
</comment>
<dbReference type="PANTHER" id="PTHR13947:SF37">
    <property type="entry name" value="LD18367P"/>
    <property type="match status" value="1"/>
</dbReference>
<dbReference type="PANTHER" id="PTHR13947">
    <property type="entry name" value="GNAT FAMILY N-ACETYLTRANSFERASE"/>
    <property type="match status" value="1"/>
</dbReference>
<feature type="domain" description="HTH marR-type" evidence="2">
    <location>
        <begin position="4"/>
        <end position="139"/>
    </location>
</feature>
<dbReference type="SUPFAM" id="SSF46785">
    <property type="entry name" value="Winged helix' DNA-binding domain"/>
    <property type="match status" value="1"/>
</dbReference>
<evidence type="ECO:0000259" key="3">
    <source>
        <dbReference type="PROSITE" id="PS51186"/>
    </source>
</evidence>
<proteinExistence type="predicted"/>